<evidence type="ECO:0000256" key="1">
    <source>
        <dbReference type="SAM" id="MobiDB-lite"/>
    </source>
</evidence>
<sequence>MSAASLYPPLPDQTVAARTVNGTRGITVSNPEFPNRPLHATRSRDGRHVALAMGDDLITATAIRLDPPAIRALRRLLEGLDPETGTVIEDKDADHETH</sequence>
<keyword evidence="3" id="KW-1185">Reference proteome</keyword>
<evidence type="ECO:0000313" key="2">
    <source>
        <dbReference type="EMBL" id="KAB7790565.1"/>
    </source>
</evidence>
<name>A0A6I1GG66_9BIFI</name>
<gene>
    <name evidence="2" type="ORF">F7D09_0934</name>
</gene>
<organism evidence="2 3">
    <name type="scientific">Bifidobacterium leontopitheci</name>
    <dbReference type="NCBI Taxonomy" id="2650774"/>
    <lineage>
        <taxon>Bacteria</taxon>
        <taxon>Bacillati</taxon>
        <taxon>Actinomycetota</taxon>
        <taxon>Actinomycetes</taxon>
        <taxon>Bifidobacteriales</taxon>
        <taxon>Bifidobacteriaceae</taxon>
        <taxon>Bifidobacterium</taxon>
    </lineage>
</organism>
<reference evidence="2 3" key="1">
    <citation type="submission" date="2019-09" db="EMBL/GenBank/DDBJ databases">
        <title>Characterization of the phylogenetic diversity of two novel species belonging to the genus Bifidobacterium: Bifidobacterium cebidarum sp. nov. and Bifidobacterium leontopitheci sp. nov.</title>
        <authorList>
            <person name="Lugli G.A."/>
            <person name="Duranti S."/>
            <person name="Milani C."/>
            <person name="Turroni F."/>
            <person name="Ventura M."/>
        </authorList>
    </citation>
    <scope>NUCLEOTIDE SEQUENCE [LARGE SCALE GENOMIC DNA]</scope>
    <source>
        <strain evidence="2 3">LMG 31471</strain>
    </source>
</reference>
<evidence type="ECO:0000313" key="3">
    <source>
        <dbReference type="Proteomes" id="UP000441772"/>
    </source>
</evidence>
<accession>A0A6I1GG66</accession>
<comment type="caution">
    <text evidence="2">The sequence shown here is derived from an EMBL/GenBank/DDBJ whole genome shotgun (WGS) entry which is preliminary data.</text>
</comment>
<dbReference type="AlphaFoldDB" id="A0A6I1GG66"/>
<dbReference type="Proteomes" id="UP000441772">
    <property type="component" value="Unassembled WGS sequence"/>
</dbReference>
<feature type="region of interest" description="Disordered" evidence="1">
    <location>
        <begin position="25"/>
        <end position="44"/>
    </location>
</feature>
<dbReference type="EMBL" id="WBVT01000010">
    <property type="protein sequence ID" value="KAB7790565.1"/>
    <property type="molecule type" value="Genomic_DNA"/>
</dbReference>
<protein>
    <submittedName>
        <fullName evidence="2">Uncharacterized protein</fullName>
    </submittedName>
</protein>
<dbReference type="RefSeq" id="WP_152234284.1">
    <property type="nucleotide sequence ID" value="NZ_JBHSKZ010000019.1"/>
</dbReference>
<proteinExistence type="predicted"/>